<organism evidence="2 3">
    <name type="scientific">Pseudomonas syringae pv. pisi str. 1704B</name>
    <dbReference type="NCBI Taxonomy" id="629263"/>
    <lineage>
        <taxon>Bacteria</taxon>
        <taxon>Pseudomonadati</taxon>
        <taxon>Pseudomonadota</taxon>
        <taxon>Gammaproteobacteria</taxon>
        <taxon>Pseudomonadales</taxon>
        <taxon>Pseudomonadaceae</taxon>
        <taxon>Pseudomonas</taxon>
        <taxon>Pseudomonas syringae</taxon>
    </lineage>
</organism>
<gene>
    <name evidence="2" type="ORF">PSYPI_45391</name>
</gene>
<dbReference type="AlphaFoldDB" id="F3GQ60"/>
<feature type="non-terminal residue" evidence="2">
    <location>
        <position position="55"/>
    </location>
</feature>
<dbReference type="SUPFAM" id="SSF53850">
    <property type="entry name" value="Periplasmic binding protein-like II"/>
    <property type="match status" value="1"/>
</dbReference>
<evidence type="ECO:0000256" key="1">
    <source>
        <dbReference type="SAM" id="MobiDB-lite"/>
    </source>
</evidence>
<reference evidence="2 3" key="1">
    <citation type="journal article" date="2011" name="PLoS Pathog.">
        <title>Dynamic evolution of pathogenicity revealed by sequencing and comparative genomics of 19 Pseudomonas syringae isolates.</title>
        <authorList>
            <person name="Baltrus D.A."/>
            <person name="Nishimura M.T."/>
            <person name="Romanchuk A."/>
            <person name="Chang J.H."/>
            <person name="Mukhtar M.S."/>
            <person name="Cherkis K."/>
            <person name="Roach J."/>
            <person name="Grant S.R."/>
            <person name="Jones C.D."/>
            <person name="Dangl J.L."/>
        </authorList>
    </citation>
    <scope>NUCLEOTIDE SEQUENCE [LARGE SCALE GENOMIC DNA]</scope>
    <source>
        <strain evidence="2 3">1704B</strain>
    </source>
</reference>
<accession>F3GQ60</accession>
<protein>
    <submittedName>
        <fullName evidence="2">Extracellular solute-binding protein</fullName>
    </submittedName>
</protein>
<sequence>RLRSRDYDMIVTGYPQSSSPGNEQRVYFDSSSADNPGSRNFMGLKDPAPSLPFFP</sequence>
<feature type="compositionally biased region" description="Polar residues" evidence="1">
    <location>
        <begin position="29"/>
        <end position="38"/>
    </location>
</feature>
<evidence type="ECO:0000313" key="2">
    <source>
        <dbReference type="EMBL" id="EGH49213.1"/>
    </source>
</evidence>
<evidence type="ECO:0000313" key="3">
    <source>
        <dbReference type="Proteomes" id="UP000004986"/>
    </source>
</evidence>
<dbReference type="Proteomes" id="UP000004986">
    <property type="component" value="Unassembled WGS sequence"/>
</dbReference>
<dbReference type="Gene3D" id="3.10.105.10">
    <property type="entry name" value="Dipeptide-binding Protein, Domain 3"/>
    <property type="match status" value="1"/>
</dbReference>
<comment type="caution">
    <text evidence="2">The sequence shown here is derived from an EMBL/GenBank/DDBJ whole genome shotgun (WGS) entry which is preliminary data.</text>
</comment>
<dbReference type="EMBL" id="AEAI01003977">
    <property type="protein sequence ID" value="EGH49213.1"/>
    <property type="molecule type" value="Genomic_DNA"/>
</dbReference>
<feature type="non-terminal residue" evidence="2">
    <location>
        <position position="1"/>
    </location>
</feature>
<keyword evidence="3" id="KW-1185">Reference proteome</keyword>
<name>F3GQ60_PSESJ</name>
<proteinExistence type="predicted"/>
<feature type="region of interest" description="Disordered" evidence="1">
    <location>
        <begin position="1"/>
        <end position="55"/>
    </location>
</feature>